<gene>
    <name evidence="1" type="ORF">TT172_LOCUS3721</name>
</gene>
<accession>A0A446BFM0</accession>
<dbReference type="Proteomes" id="UP000289323">
    <property type="component" value="Unassembled WGS sequence"/>
</dbReference>
<dbReference type="EMBL" id="OUUZ01000008">
    <property type="protein sequence ID" value="SPQ21302.1"/>
    <property type="molecule type" value="Genomic_DNA"/>
</dbReference>
<organism evidence="1 2">
    <name type="scientific">Thermothielavioides terrestris</name>
    <dbReference type="NCBI Taxonomy" id="2587410"/>
    <lineage>
        <taxon>Eukaryota</taxon>
        <taxon>Fungi</taxon>
        <taxon>Dikarya</taxon>
        <taxon>Ascomycota</taxon>
        <taxon>Pezizomycotina</taxon>
        <taxon>Sordariomycetes</taxon>
        <taxon>Sordariomycetidae</taxon>
        <taxon>Sordariales</taxon>
        <taxon>Chaetomiaceae</taxon>
        <taxon>Thermothielavioides</taxon>
    </lineage>
</organism>
<protein>
    <submittedName>
        <fullName evidence="1">8b770b31-18ca-4d36-aa65-f269dbab8099</fullName>
    </submittedName>
</protein>
<reference evidence="1 2" key="1">
    <citation type="submission" date="2018-04" db="EMBL/GenBank/DDBJ databases">
        <authorList>
            <person name="Huttner S."/>
            <person name="Dainat J."/>
        </authorList>
    </citation>
    <scope>NUCLEOTIDE SEQUENCE [LARGE SCALE GENOMIC DNA]</scope>
</reference>
<evidence type="ECO:0000313" key="2">
    <source>
        <dbReference type="Proteomes" id="UP000289323"/>
    </source>
</evidence>
<evidence type="ECO:0000313" key="1">
    <source>
        <dbReference type="EMBL" id="SPQ21302.1"/>
    </source>
</evidence>
<name>A0A446BFM0_9PEZI</name>
<dbReference type="AlphaFoldDB" id="A0A446BFM0"/>
<sequence length="142" mass="15356">MDTEKQMKAGGQALADSPPYLVFSLPAEDRLPKAPSSQDVDGAFDGLRAPLEIRLYNMSCRGTNAENTVSKDGQLQSSGGALQVPRIFLPSIPVNAVANEFHQVVKYIATAYSVYLSGQFGLTLMNSGVTQLAAYQRQRETT</sequence>
<proteinExistence type="predicted"/>